<protein>
    <recommendedName>
        <fullName evidence="5">Lipoprotein</fullName>
    </recommendedName>
</protein>
<dbReference type="RefSeq" id="WP_135748643.1">
    <property type="nucleotide sequence ID" value="NZ_RQFL01000011.1"/>
</dbReference>
<keyword evidence="4" id="KW-1185">Reference proteome</keyword>
<reference evidence="2" key="1">
    <citation type="submission" date="2018-10" db="EMBL/GenBank/DDBJ databases">
        <authorList>
            <person name="Vincent A.T."/>
            <person name="Schiettekatte O."/>
            <person name="Bourhy P."/>
            <person name="Veyrier F.J."/>
            <person name="Picardeau M."/>
        </authorList>
    </citation>
    <scope>NUCLEOTIDE SEQUENCE</scope>
    <source>
        <strain evidence="2">201800281</strain>
    </source>
</reference>
<dbReference type="AlphaFoldDB" id="A0A4R9INC3"/>
<dbReference type="OrthoDB" id="327358at2"/>
<comment type="caution">
    <text evidence="1">The sequence shown here is derived from an EMBL/GenBank/DDBJ whole genome shotgun (WGS) entry which is preliminary data.</text>
</comment>
<dbReference type="EMBL" id="RQFL01000011">
    <property type="protein sequence ID" value="TGK93354.1"/>
    <property type="molecule type" value="Genomic_DNA"/>
</dbReference>
<evidence type="ECO:0000313" key="2">
    <source>
        <dbReference type="EMBL" id="TGK93354.1"/>
    </source>
</evidence>
<evidence type="ECO:0008006" key="5">
    <source>
        <dbReference type="Google" id="ProtNLM"/>
    </source>
</evidence>
<sequence>MKFFFYSFFLIFILTSSCKLKLNNPSDPSSQDFFLTNLFRTYLLSDPCIGFQTWKRTYGTGTYKTTGSDLIVLSNGDYLVSGITREHIVPGSTTGITNNFAGSSGITLNTFLMRVSQTNGEILWVDYLGEASSEVVYKPKLRKYSNGDISVAFIVKGAEQPGTINAKSGIGAASALFVGRIRENGTRVWFTYLDSASIGEFVVSAMDSSNRLHVFVENYGGTPANSPFVDGPAISNTSLDPGSDSDMIHLVVNENGSMISQRYFTSAGGDFIFGAEANASGLFVTGTTSQGANGTIHPNSIYQMPFVMKLNETDGTTIWYSYLGTNAELNYGASRFFVKDNFIYMIGSGRFTYGSPAEPIVATDGAEKHYIFTKLNTSGNILWNSFLGSATDSVMDTTESEPILLSNSQLLVRMQTNPSNGLFNSIPDFTTGTGSGPYTMADVFVNPLSGTFNRFHYSSNLTLPAMEQTEVMREVCSGKMVRLNYTRYTTTPPIEATQLSIENVSLP</sequence>
<dbReference type="PROSITE" id="PS51257">
    <property type="entry name" value="PROKAR_LIPOPROTEIN"/>
    <property type="match status" value="1"/>
</dbReference>
<evidence type="ECO:0000313" key="1">
    <source>
        <dbReference type="EMBL" id="TGK89477.1"/>
    </source>
</evidence>
<gene>
    <name evidence="1" type="ORF">EHQ23_03585</name>
    <name evidence="2" type="ORF">EHQ26_04760</name>
</gene>
<dbReference type="EMBL" id="RQFM01000008">
    <property type="protein sequence ID" value="TGK89477.1"/>
    <property type="molecule type" value="Genomic_DNA"/>
</dbReference>
<accession>A0A4R9INC3</accession>
<reference evidence="1 3" key="2">
    <citation type="journal article" date="2019" name="PLoS Negl. Trop. Dis.">
        <title>Revisiting the worldwide diversity of Leptospira species in the environment.</title>
        <authorList>
            <person name="Vincent A.T."/>
            <person name="Schiettekatte O."/>
            <person name="Bourhy P."/>
            <person name="Veyrier F.J."/>
            <person name="Picardeau M."/>
        </authorList>
    </citation>
    <scope>NUCLEOTIDE SEQUENCE [LARGE SCALE GENOMIC DNA]</scope>
    <source>
        <strain evidence="1 3">201800280</strain>
        <strain evidence="2">201800281</strain>
    </source>
</reference>
<dbReference type="Proteomes" id="UP000297394">
    <property type="component" value="Unassembled WGS sequence"/>
</dbReference>
<organism evidence="1 3">
    <name type="scientific">Leptospira bourretii</name>
    <dbReference type="NCBI Taxonomy" id="2484962"/>
    <lineage>
        <taxon>Bacteria</taxon>
        <taxon>Pseudomonadati</taxon>
        <taxon>Spirochaetota</taxon>
        <taxon>Spirochaetia</taxon>
        <taxon>Leptospirales</taxon>
        <taxon>Leptospiraceae</taxon>
        <taxon>Leptospira</taxon>
    </lineage>
</organism>
<dbReference type="Proteomes" id="UP000297918">
    <property type="component" value="Unassembled WGS sequence"/>
</dbReference>
<evidence type="ECO:0000313" key="3">
    <source>
        <dbReference type="Proteomes" id="UP000297394"/>
    </source>
</evidence>
<evidence type="ECO:0000313" key="4">
    <source>
        <dbReference type="Proteomes" id="UP000297918"/>
    </source>
</evidence>
<name>A0A4R9INC3_9LEPT</name>
<proteinExistence type="predicted"/>